<dbReference type="KEGG" id="tvi:Thivi_1835"/>
<keyword evidence="3" id="KW-1185">Reference proteome</keyword>
<feature type="domain" description="DUF1828" evidence="1">
    <location>
        <begin position="25"/>
        <end position="113"/>
    </location>
</feature>
<reference evidence="2 3" key="1">
    <citation type="submission" date="2012-06" db="EMBL/GenBank/DDBJ databases">
        <title>Complete sequence of Thiocystis violascens DSM 198.</title>
        <authorList>
            <consortium name="US DOE Joint Genome Institute"/>
            <person name="Lucas S."/>
            <person name="Han J."/>
            <person name="Lapidus A."/>
            <person name="Cheng J.-F."/>
            <person name="Goodwin L."/>
            <person name="Pitluck S."/>
            <person name="Peters L."/>
            <person name="Ovchinnikova G."/>
            <person name="Teshima H."/>
            <person name="Detter J.C."/>
            <person name="Han C."/>
            <person name="Tapia R."/>
            <person name="Land M."/>
            <person name="Hauser L."/>
            <person name="Kyrpides N."/>
            <person name="Ivanova N."/>
            <person name="Pagani I."/>
            <person name="Vogl K."/>
            <person name="Liu Z."/>
            <person name="Frigaard N.-U."/>
            <person name="Bryant D."/>
            <person name="Woyke T."/>
        </authorList>
    </citation>
    <scope>NUCLEOTIDE SEQUENCE [LARGE SCALE GENOMIC DNA]</scope>
    <source>
        <strain evidence="3">ATCC 17096 / DSM 198 / 6111</strain>
    </source>
</reference>
<dbReference type="OrthoDB" id="5678367at2"/>
<gene>
    <name evidence="2" type="ordered locus">Thivi_1835</name>
</gene>
<dbReference type="Proteomes" id="UP000006062">
    <property type="component" value="Chromosome"/>
</dbReference>
<dbReference type="STRING" id="765911.Thivi_1835"/>
<accession>I3Y9Y8</accession>
<dbReference type="InterPro" id="IPR014960">
    <property type="entry name" value="DUF1828"/>
</dbReference>
<proteinExistence type="predicted"/>
<protein>
    <recommendedName>
        <fullName evidence="1">DUF1828 domain-containing protein</fullName>
    </recommendedName>
</protein>
<dbReference type="RefSeq" id="WP_014778266.1">
    <property type="nucleotide sequence ID" value="NC_018012.1"/>
</dbReference>
<sequence>MNAHAFNLPGYVCRPVADTLTQVITPFTYGHDSQSITFFVDAHARRWRLSDHGNAAYHAEAHGCRLTQKRWERLQAMLTGAVTLTPRWELRAETDRREQLPALAADLVAAALRLTADEMTLKAPGMGFTHRIEAILAPLAGERLRRGARLTGASGHRLEIPFAINAPILRLVQPVSASHDDLDWSAIYRIYGKLADIKQAGPDDTARFVILDDAGETDPGGALTLLSDVAAVLPFSQRAKWLPRLVA</sequence>
<dbReference type="EMBL" id="CP003154">
    <property type="protein sequence ID" value="AFL73806.1"/>
    <property type="molecule type" value="Genomic_DNA"/>
</dbReference>
<name>I3Y9Y8_THIV6</name>
<evidence type="ECO:0000259" key="1">
    <source>
        <dbReference type="Pfam" id="PF08861"/>
    </source>
</evidence>
<evidence type="ECO:0000313" key="2">
    <source>
        <dbReference type="EMBL" id="AFL73806.1"/>
    </source>
</evidence>
<dbReference type="Pfam" id="PF08861">
    <property type="entry name" value="DUF1828"/>
    <property type="match status" value="1"/>
</dbReference>
<dbReference type="eggNOG" id="ENOG5032UJQ">
    <property type="taxonomic scope" value="Bacteria"/>
</dbReference>
<dbReference type="HOGENOM" id="CLU_1093171_0_0_6"/>
<evidence type="ECO:0000313" key="3">
    <source>
        <dbReference type="Proteomes" id="UP000006062"/>
    </source>
</evidence>
<dbReference type="AlphaFoldDB" id="I3Y9Y8"/>
<organism evidence="2 3">
    <name type="scientific">Thiocystis violascens (strain ATCC 17096 / DSM 198 / 6111)</name>
    <name type="common">Chromatium violascens</name>
    <dbReference type="NCBI Taxonomy" id="765911"/>
    <lineage>
        <taxon>Bacteria</taxon>
        <taxon>Pseudomonadati</taxon>
        <taxon>Pseudomonadota</taxon>
        <taxon>Gammaproteobacteria</taxon>
        <taxon>Chromatiales</taxon>
        <taxon>Chromatiaceae</taxon>
        <taxon>Thiocystis</taxon>
    </lineage>
</organism>